<evidence type="ECO:0000313" key="1">
    <source>
        <dbReference type="EMBL" id="MFC4804042.1"/>
    </source>
</evidence>
<dbReference type="NCBIfam" id="TIGR01484">
    <property type="entry name" value="HAD-SF-IIB"/>
    <property type="match status" value="1"/>
</dbReference>
<dbReference type="EMBL" id="JBHSHL010000009">
    <property type="protein sequence ID" value="MFC4804042.1"/>
    <property type="molecule type" value="Genomic_DNA"/>
</dbReference>
<protein>
    <submittedName>
        <fullName evidence="1">Cof-type HAD-IIB family hydrolase</fullName>
        <ecNumber evidence="1">3.1.3.-</ecNumber>
    </submittedName>
</protein>
<dbReference type="RefSeq" id="WP_379787527.1">
    <property type="nucleotide sequence ID" value="NZ_JBHSHL010000009.1"/>
</dbReference>
<dbReference type="SFLD" id="SFLDG01144">
    <property type="entry name" value="C2.B.4:_PGP_Like"/>
    <property type="match status" value="1"/>
</dbReference>
<dbReference type="SFLD" id="SFLDG01140">
    <property type="entry name" value="C2.B:_Phosphomannomutase_and_P"/>
    <property type="match status" value="1"/>
</dbReference>
<evidence type="ECO:0000313" key="2">
    <source>
        <dbReference type="Proteomes" id="UP001595916"/>
    </source>
</evidence>
<name>A0ABV9QI83_9FIRM</name>
<comment type="caution">
    <text evidence="1">The sequence shown here is derived from an EMBL/GenBank/DDBJ whole genome shotgun (WGS) entry which is preliminary data.</text>
</comment>
<dbReference type="CDD" id="cd07516">
    <property type="entry name" value="HAD_Pase"/>
    <property type="match status" value="1"/>
</dbReference>
<dbReference type="GO" id="GO:0016787">
    <property type="term" value="F:hydrolase activity"/>
    <property type="evidence" value="ECO:0007669"/>
    <property type="project" value="UniProtKB-KW"/>
</dbReference>
<dbReference type="Gene3D" id="3.30.1240.10">
    <property type="match status" value="1"/>
</dbReference>
<dbReference type="InterPro" id="IPR023214">
    <property type="entry name" value="HAD_sf"/>
</dbReference>
<dbReference type="Proteomes" id="UP001595916">
    <property type="component" value="Unassembled WGS sequence"/>
</dbReference>
<sequence length="276" mass="31329">MFELIASDLDGTLLENVAGYSDETYRSVRELIKKGMRFIVATGRIYRSASLFAKSLETKDYVISCNGAYVRHTDTGEVLLEERIPEEALLSMMDYLDREDAFYCIYDAETIYSKKPTGLVEHYLRLNRTLEPEDRIHVEITEDFKKVVETDSKILKLVVLEKKVEILDKWKNILSKMEDLEVVQSSDTNMEIMKKGVSKGRGLKLISERYGIAPERIIAFGDHLNDASMLKYAGIGVAMGNAGNELKKMADYVTDTNTKEGFSKAMRYILEGGVSR</sequence>
<dbReference type="InterPro" id="IPR006379">
    <property type="entry name" value="HAD-SF_hydro_IIB"/>
</dbReference>
<dbReference type="Pfam" id="PF08282">
    <property type="entry name" value="Hydrolase_3"/>
    <property type="match status" value="1"/>
</dbReference>
<dbReference type="PANTHER" id="PTHR10000:SF8">
    <property type="entry name" value="HAD SUPERFAMILY HYDROLASE-LIKE, TYPE 3"/>
    <property type="match status" value="1"/>
</dbReference>
<dbReference type="EC" id="3.1.3.-" evidence="1"/>
<dbReference type="InterPro" id="IPR000150">
    <property type="entry name" value="Cof"/>
</dbReference>
<gene>
    <name evidence="1" type="ORF">ACFO4R_03005</name>
</gene>
<reference evidence="2" key="1">
    <citation type="journal article" date="2019" name="Int. J. Syst. Evol. Microbiol.">
        <title>The Global Catalogue of Microorganisms (GCM) 10K type strain sequencing project: providing services to taxonomists for standard genome sequencing and annotation.</title>
        <authorList>
            <consortium name="The Broad Institute Genomics Platform"/>
            <consortium name="The Broad Institute Genome Sequencing Center for Infectious Disease"/>
            <person name="Wu L."/>
            <person name="Ma J."/>
        </authorList>
    </citation>
    <scope>NUCLEOTIDE SEQUENCE [LARGE SCALE GENOMIC DNA]</scope>
    <source>
        <strain evidence="2">CCUG 46385</strain>
    </source>
</reference>
<dbReference type="SUPFAM" id="SSF56784">
    <property type="entry name" value="HAD-like"/>
    <property type="match status" value="1"/>
</dbReference>
<keyword evidence="1" id="KW-0378">Hydrolase</keyword>
<dbReference type="NCBIfam" id="TIGR00099">
    <property type="entry name" value="Cof-subfamily"/>
    <property type="match status" value="1"/>
</dbReference>
<keyword evidence="2" id="KW-1185">Reference proteome</keyword>
<dbReference type="InterPro" id="IPR036412">
    <property type="entry name" value="HAD-like_sf"/>
</dbReference>
<dbReference type="Gene3D" id="3.40.50.1000">
    <property type="entry name" value="HAD superfamily/HAD-like"/>
    <property type="match status" value="1"/>
</dbReference>
<organism evidence="1 2">
    <name type="scientific">Filifactor villosus</name>
    <dbReference type="NCBI Taxonomy" id="29374"/>
    <lineage>
        <taxon>Bacteria</taxon>
        <taxon>Bacillati</taxon>
        <taxon>Bacillota</taxon>
        <taxon>Clostridia</taxon>
        <taxon>Peptostreptococcales</taxon>
        <taxon>Filifactoraceae</taxon>
        <taxon>Filifactor</taxon>
    </lineage>
</organism>
<accession>A0ABV9QI83</accession>
<proteinExistence type="predicted"/>
<dbReference type="SFLD" id="SFLDS00003">
    <property type="entry name" value="Haloacid_Dehalogenase"/>
    <property type="match status" value="1"/>
</dbReference>
<dbReference type="PANTHER" id="PTHR10000">
    <property type="entry name" value="PHOSPHOSERINE PHOSPHATASE"/>
    <property type="match status" value="1"/>
</dbReference>